<evidence type="ECO:0000313" key="3">
    <source>
        <dbReference type="Proteomes" id="UP001241110"/>
    </source>
</evidence>
<comment type="caution">
    <text evidence="2">The sequence shown here is derived from an EMBL/GenBank/DDBJ whole genome shotgun (WGS) entry which is preliminary data.</text>
</comment>
<gene>
    <name evidence="2" type="ORF">QNI16_36185</name>
</gene>
<feature type="region of interest" description="Disordered" evidence="1">
    <location>
        <begin position="1"/>
        <end position="24"/>
    </location>
</feature>
<dbReference type="EMBL" id="JASJOS010000025">
    <property type="protein sequence ID" value="MDJ1485977.1"/>
    <property type="molecule type" value="Genomic_DNA"/>
</dbReference>
<proteinExistence type="predicted"/>
<name>A0AAE3QV38_9BACT</name>
<dbReference type="Proteomes" id="UP001241110">
    <property type="component" value="Unassembled WGS sequence"/>
</dbReference>
<sequence>MNAGNARMKRPKKDQAPISQPNGLSETLADQTQLDQAELVRICRGFVNSAYYRKAMANPGYLREQAIFDFLTGQGYDSEAAGNWIESIRKNYYRAF</sequence>
<organism evidence="2 3">
    <name type="scientific">Xanthocytophaga flava</name>
    <dbReference type="NCBI Taxonomy" id="3048013"/>
    <lineage>
        <taxon>Bacteria</taxon>
        <taxon>Pseudomonadati</taxon>
        <taxon>Bacteroidota</taxon>
        <taxon>Cytophagia</taxon>
        <taxon>Cytophagales</taxon>
        <taxon>Rhodocytophagaceae</taxon>
        <taxon>Xanthocytophaga</taxon>
    </lineage>
</organism>
<dbReference type="AlphaFoldDB" id="A0AAE3QV38"/>
<reference evidence="2" key="1">
    <citation type="submission" date="2023-05" db="EMBL/GenBank/DDBJ databases">
        <authorList>
            <person name="Zhang X."/>
        </authorList>
    </citation>
    <scope>NUCLEOTIDE SEQUENCE</scope>
    <source>
        <strain evidence="2">YF14B1</strain>
    </source>
</reference>
<protein>
    <submittedName>
        <fullName evidence="2">Uncharacterized protein</fullName>
    </submittedName>
</protein>
<evidence type="ECO:0000313" key="2">
    <source>
        <dbReference type="EMBL" id="MDJ1485977.1"/>
    </source>
</evidence>
<evidence type="ECO:0000256" key="1">
    <source>
        <dbReference type="SAM" id="MobiDB-lite"/>
    </source>
</evidence>
<accession>A0AAE3QV38</accession>